<feature type="signal peptide" evidence="3">
    <location>
        <begin position="1"/>
        <end position="21"/>
    </location>
</feature>
<dbReference type="InterPro" id="IPR018635">
    <property type="entry name" value="UPF0319"/>
</dbReference>
<dbReference type="EMBL" id="LDOV01000005">
    <property type="protein sequence ID" value="KLV02572.1"/>
    <property type="molecule type" value="Genomic_DNA"/>
</dbReference>
<evidence type="ECO:0000256" key="1">
    <source>
        <dbReference type="ARBA" id="ARBA00008490"/>
    </source>
</evidence>
<gene>
    <name evidence="4" type="ORF">ABT58_02725</name>
</gene>
<keyword evidence="5" id="KW-1185">Reference proteome</keyword>
<evidence type="ECO:0000313" key="4">
    <source>
        <dbReference type="EMBL" id="KLV02572.1"/>
    </source>
</evidence>
<sequence>MKFGKAVLLAGVMAAMGSAQAAVNVEFATGVESMFVNGEKKLNLLESTEDVTLNNGLNQVVVRVSKLIEGQGQLEKYRSVPIVITFEAQDQTFMIEPSMRLINSVDQSNFDANPSMKLVSKNGSKVNAKIDVLPKDISGDSSTIFGRDYKKELALYNRSQGYAIATHTPVTAPVEPKTFQVIGGAPNEVVTAPVPVATAVAAPVVVQQPAVSGNNAMILMQADFLRMSEAQRQAFLKWAKQQ</sequence>
<protein>
    <submittedName>
        <fullName evidence="4">Uncharacterized protein</fullName>
    </submittedName>
</protein>
<evidence type="ECO:0000256" key="3">
    <source>
        <dbReference type="SAM" id="SignalP"/>
    </source>
</evidence>
<comment type="caution">
    <text evidence="4">The sequence shown here is derived from an EMBL/GenBank/DDBJ whole genome shotgun (WGS) entry which is preliminary data.</text>
</comment>
<dbReference type="RefSeq" id="WP_047872829.1">
    <property type="nucleotide sequence ID" value="NZ_BMYC01000007.1"/>
</dbReference>
<comment type="similarity">
    <text evidence="1">Belongs to the UPF0319 family.</text>
</comment>
<evidence type="ECO:0000256" key="2">
    <source>
        <dbReference type="ARBA" id="ARBA00022729"/>
    </source>
</evidence>
<dbReference type="PATRIC" id="fig|754436.4.peg.571"/>
<dbReference type="PANTHER" id="PTHR38108">
    <property type="entry name" value="UPF0319 PROTEIN YCCT"/>
    <property type="match status" value="1"/>
</dbReference>
<feature type="chain" id="PRO_5005254071" evidence="3">
    <location>
        <begin position="22"/>
        <end position="242"/>
    </location>
</feature>
<name>A0A0J1JKE8_9GAMM</name>
<evidence type="ECO:0000313" key="5">
    <source>
        <dbReference type="Proteomes" id="UP000036426"/>
    </source>
</evidence>
<organism evidence="4 5">
    <name type="scientific">Photobacterium aphoticum</name>
    <dbReference type="NCBI Taxonomy" id="754436"/>
    <lineage>
        <taxon>Bacteria</taxon>
        <taxon>Pseudomonadati</taxon>
        <taxon>Pseudomonadota</taxon>
        <taxon>Gammaproteobacteria</taxon>
        <taxon>Vibrionales</taxon>
        <taxon>Vibrionaceae</taxon>
        <taxon>Photobacterium</taxon>
    </lineage>
</organism>
<dbReference type="OrthoDB" id="6214057at2"/>
<dbReference type="AlphaFoldDB" id="A0A0J1JKE8"/>
<dbReference type="Pfam" id="PF09829">
    <property type="entry name" value="DUF2057"/>
    <property type="match status" value="1"/>
</dbReference>
<keyword evidence="2 3" id="KW-0732">Signal</keyword>
<proteinExistence type="inferred from homology"/>
<reference evidence="4 5" key="1">
    <citation type="submission" date="2015-05" db="EMBL/GenBank/DDBJ databases">
        <title>Photobacterium galathea sp. nov.</title>
        <authorList>
            <person name="Machado H."/>
            <person name="Gram L."/>
        </authorList>
    </citation>
    <scope>NUCLEOTIDE SEQUENCE [LARGE SCALE GENOMIC DNA]</scope>
    <source>
        <strain evidence="4 5">DSM 25995</strain>
    </source>
</reference>
<dbReference type="PANTHER" id="PTHR38108:SF1">
    <property type="entry name" value="UPF0319 PROTEIN YCCT"/>
    <property type="match status" value="1"/>
</dbReference>
<dbReference type="Proteomes" id="UP000036426">
    <property type="component" value="Unassembled WGS sequence"/>
</dbReference>
<accession>A0A0J1JKE8</accession>